<dbReference type="PANTHER" id="PTHR12110:SF41">
    <property type="entry name" value="INOSOSE DEHYDRATASE"/>
    <property type="match status" value="1"/>
</dbReference>
<dbReference type="Proteomes" id="UP000318521">
    <property type="component" value="Unassembled WGS sequence"/>
</dbReference>
<evidence type="ECO:0000313" key="2">
    <source>
        <dbReference type="EMBL" id="TSB45760.1"/>
    </source>
</evidence>
<dbReference type="InterPro" id="IPR036237">
    <property type="entry name" value="Xyl_isomerase-like_sf"/>
</dbReference>
<feature type="domain" description="Xylose isomerase-like TIM barrel" evidence="1">
    <location>
        <begin position="26"/>
        <end position="249"/>
    </location>
</feature>
<dbReference type="SUPFAM" id="SSF51658">
    <property type="entry name" value="Xylose isomerase-like"/>
    <property type="match status" value="1"/>
</dbReference>
<dbReference type="GO" id="GO:0016853">
    <property type="term" value="F:isomerase activity"/>
    <property type="evidence" value="ECO:0007669"/>
    <property type="project" value="UniProtKB-KW"/>
</dbReference>
<sequence length="251" mass="28376">MYKVKKIGLQLYSVKEKCAEDFFGTLDAVAKAGYDGVEFAGYHGKSSKELKQRLESNQLQAAGSHVGIQELENNLEKVIDYSLEIESPFIVCPGLPDEYRNSADAYKRTAEQFTRIGETCAASGIAFGYHNHDIELQTFDGEYGLDLLFAHSDPNKVFMELDTYWLEATGLKSVDWINRYKQRIKALHIKDMNNLEEKINVEVGSGVMNFKEIISAAASHQVQWYIVEQEEYSMDEIKSIGISASYLKSIL</sequence>
<reference evidence="2 3" key="1">
    <citation type="submission" date="2019-07" db="EMBL/GenBank/DDBJ databases">
        <authorList>
            <person name="Park Y.J."/>
            <person name="Jeong S.E."/>
            <person name="Jung H.S."/>
        </authorList>
    </citation>
    <scope>NUCLEOTIDE SEQUENCE [LARGE SCALE GENOMIC DNA]</scope>
    <source>
        <strain evidence="3">P16(2019)</strain>
    </source>
</reference>
<dbReference type="InterPro" id="IPR013022">
    <property type="entry name" value="Xyl_isomerase-like_TIM-brl"/>
</dbReference>
<keyword evidence="3" id="KW-1185">Reference proteome</keyword>
<evidence type="ECO:0000259" key="1">
    <source>
        <dbReference type="Pfam" id="PF01261"/>
    </source>
</evidence>
<dbReference type="AlphaFoldDB" id="A0A553ZWA5"/>
<proteinExistence type="predicted"/>
<dbReference type="InterPro" id="IPR050312">
    <property type="entry name" value="IolE/XylAMocC-like"/>
</dbReference>
<dbReference type="Gene3D" id="3.20.20.150">
    <property type="entry name" value="Divalent-metal-dependent TIM barrel enzymes"/>
    <property type="match status" value="1"/>
</dbReference>
<organism evidence="2 3">
    <name type="scientific">Alkalicoccobacillus porphyridii</name>
    <dbReference type="NCBI Taxonomy" id="2597270"/>
    <lineage>
        <taxon>Bacteria</taxon>
        <taxon>Bacillati</taxon>
        <taxon>Bacillota</taxon>
        <taxon>Bacilli</taxon>
        <taxon>Bacillales</taxon>
        <taxon>Bacillaceae</taxon>
        <taxon>Alkalicoccobacillus</taxon>
    </lineage>
</organism>
<protein>
    <submittedName>
        <fullName evidence="2">Sugar phosphate isomerase/epimerase</fullName>
    </submittedName>
</protein>
<name>A0A553ZWA5_9BACI</name>
<evidence type="ECO:0000313" key="3">
    <source>
        <dbReference type="Proteomes" id="UP000318521"/>
    </source>
</evidence>
<accession>A0A553ZWA5</accession>
<dbReference type="EMBL" id="VLXZ01000009">
    <property type="protein sequence ID" value="TSB45760.1"/>
    <property type="molecule type" value="Genomic_DNA"/>
</dbReference>
<dbReference type="PANTHER" id="PTHR12110">
    <property type="entry name" value="HYDROXYPYRUVATE ISOMERASE"/>
    <property type="match status" value="1"/>
</dbReference>
<gene>
    <name evidence="2" type="ORF">FN960_14845</name>
</gene>
<dbReference type="RefSeq" id="WP_143849585.1">
    <property type="nucleotide sequence ID" value="NZ_VLXZ01000009.1"/>
</dbReference>
<dbReference type="OrthoDB" id="9798407at2"/>
<keyword evidence="2" id="KW-0413">Isomerase</keyword>
<dbReference type="Pfam" id="PF01261">
    <property type="entry name" value="AP_endonuc_2"/>
    <property type="match status" value="1"/>
</dbReference>
<comment type="caution">
    <text evidence="2">The sequence shown here is derived from an EMBL/GenBank/DDBJ whole genome shotgun (WGS) entry which is preliminary data.</text>
</comment>